<dbReference type="InterPro" id="IPR015943">
    <property type="entry name" value="WD40/YVTN_repeat-like_dom_sf"/>
</dbReference>
<dbReference type="EMBL" id="CP042425">
    <property type="protein sequence ID" value="QEL14455.1"/>
    <property type="molecule type" value="Genomic_DNA"/>
</dbReference>
<dbReference type="PANTHER" id="PTHR43133:SF8">
    <property type="entry name" value="RNA POLYMERASE SIGMA FACTOR HI_1459-RELATED"/>
    <property type="match status" value="1"/>
</dbReference>
<feature type="domain" description="RNA polymerase sigma-70 region 2" evidence="7">
    <location>
        <begin position="40"/>
        <end position="108"/>
    </location>
</feature>
<evidence type="ECO:0000256" key="6">
    <source>
        <dbReference type="SAM" id="MobiDB-lite"/>
    </source>
</evidence>
<evidence type="ECO:0000256" key="4">
    <source>
        <dbReference type="ARBA" id="ARBA00023125"/>
    </source>
</evidence>
<evidence type="ECO:0000256" key="2">
    <source>
        <dbReference type="ARBA" id="ARBA00023015"/>
    </source>
</evidence>
<feature type="domain" description="RNA polymerase sigma factor 70 region 4 type 2" evidence="8">
    <location>
        <begin position="133"/>
        <end position="183"/>
    </location>
</feature>
<dbReference type="InterPro" id="IPR013325">
    <property type="entry name" value="RNA_pol_sigma_r2"/>
</dbReference>
<dbReference type="Pfam" id="PF04542">
    <property type="entry name" value="Sigma70_r2"/>
    <property type="match status" value="1"/>
</dbReference>
<dbReference type="GO" id="GO:0003677">
    <property type="term" value="F:DNA binding"/>
    <property type="evidence" value="ECO:0007669"/>
    <property type="project" value="UniProtKB-KW"/>
</dbReference>
<accession>A0A5C1A7K8</accession>
<dbReference type="InterPro" id="IPR036388">
    <property type="entry name" value="WH-like_DNA-bd_sf"/>
</dbReference>
<feature type="region of interest" description="Disordered" evidence="6">
    <location>
        <begin position="563"/>
        <end position="585"/>
    </location>
</feature>
<sequence length="702" mass="75639">MTVSRAANLFQRIRAEHDAGDAELLRRFAESRDAAAFTVLVQRHGPLVLGVCRRTLGHAHDAEDAFQAVFLVLAQKAGRLRDSRLLSSWLYGVAWRIAKKAKRRAARRREELWAAVPEPPTADGAMNDLGPVLDEELAALPEWYRDAILACDVGQLSRTDAAAKLSIPEGTLSSRLAAGRKRLADRLARRGVTLALPLLATMTTAGVSEALIQQTVETAVQWAAGGTVAKPITELTHEGLTMLRKLLLLGTGVLTATAVGIGLADDPVKPPETKPETKPAEVKVETKPTPEVVRYGVPKMKKSIDLQIAKVEALSWTPDGRYFAIHGTAEVRTAVVQGDKMSYGYTTSNGVYFYAAALASTRPVSGLMIRPKEKFLGWAADGRSITITSGQTGRINSQKRATLLPVFDAAGKPVLDYPSVVLHAEPTTTLALEPEYSEALGYTSDGKTLATFEKAAEGKADGKLVLRSAETGEPKKTLSVGAARVLHTARDFSRVAGIVVDEPKKADRNTGLGATPRLYRVEVLADGAAWTVKIPDSLDLLDLKFDGDGNRLLVAYGTRAHHRPSNGGYPSGGTRPRTEPENAAEPMSTVVSYDAATGKEVFRFTNDTYTLSEVQASFDGRLVASGATTGSDYFLLIIDTVTGSVLKKWPLSNREKPLAAGPFSPHFLWAFSPTEPKLLVLEPGEESGTVSVGLWEFPAEKK</sequence>
<protein>
    <submittedName>
        <fullName evidence="9">Sigma-70 family RNA polymerase sigma factor</fullName>
    </submittedName>
</protein>
<dbReference type="InterPro" id="IPR013324">
    <property type="entry name" value="RNA_pol_sigma_r3/r4-like"/>
</dbReference>
<keyword evidence="2" id="KW-0805">Transcription regulation</keyword>
<evidence type="ECO:0000256" key="5">
    <source>
        <dbReference type="ARBA" id="ARBA00023163"/>
    </source>
</evidence>
<evidence type="ECO:0000259" key="8">
    <source>
        <dbReference type="Pfam" id="PF08281"/>
    </source>
</evidence>
<name>A0A5C1A7K8_9BACT</name>
<keyword evidence="5" id="KW-0804">Transcription</keyword>
<dbReference type="SUPFAM" id="SSF50969">
    <property type="entry name" value="YVTN repeat-like/Quinoprotein amine dehydrogenase"/>
    <property type="match status" value="1"/>
</dbReference>
<dbReference type="OrthoDB" id="291047at2"/>
<dbReference type="InterPro" id="IPR011044">
    <property type="entry name" value="Quino_amine_DH_bsu"/>
</dbReference>
<dbReference type="Pfam" id="PF08281">
    <property type="entry name" value="Sigma70_r4_2"/>
    <property type="match status" value="1"/>
</dbReference>
<evidence type="ECO:0000256" key="1">
    <source>
        <dbReference type="ARBA" id="ARBA00010641"/>
    </source>
</evidence>
<keyword evidence="10" id="KW-1185">Reference proteome</keyword>
<keyword evidence="4" id="KW-0238">DNA-binding</keyword>
<dbReference type="SUPFAM" id="SSF88659">
    <property type="entry name" value="Sigma3 and sigma4 domains of RNA polymerase sigma factors"/>
    <property type="match status" value="1"/>
</dbReference>
<dbReference type="GO" id="GO:0006352">
    <property type="term" value="P:DNA-templated transcription initiation"/>
    <property type="evidence" value="ECO:0007669"/>
    <property type="project" value="InterPro"/>
</dbReference>
<dbReference type="Proteomes" id="UP000324974">
    <property type="component" value="Chromosome"/>
</dbReference>
<dbReference type="PANTHER" id="PTHR43133">
    <property type="entry name" value="RNA POLYMERASE ECF-TYPE SIGMA FACTO"/>
    <property type="match status" value="1"/>
</dbReference>
<dbReference type="Gene3D" id="1.10.1740.10">
    <property type="match status" value="1"/>
</dbReference>
<dbReference type="NCBIfam" id="TIGR02937">
    <property type="entry name" value="sigma70-ECF"/>
    <property type="match status" value="1"/>
</dbReference>
<dbReference type="GO" id="GO:0016987">
    <property type="term" value="F:sigma factor activity"/>
    <property type="evidence" value="ECO:0007669"/>
    <property type="project" value="UniProtKB-KW"/>
</dbReference>
<gene>
    <name evidence="9" type="ORF">PX52LOC_01343</name>
</gene>
<evidence type="ECO:0000313" key="9">
    <source>
        <dbReference type="EMBL" id="QEL14455.1"/>
    </source>
</evidence>
<proteinExistence type="inferred from homology"/>
<dbReference type="RefSeq" id="WP_149109344.1">
    <property type="nucleotide sequence ID" value="NZ_CP042425.1"/>
</dbReference>
<dbReference type="KEGG" id="lrs:PX52LOC_01343"/>
<dbReference type="InterPro" id="IPR039425">
    <property type="entry name" value="RNA_pol_sigma-70-like"/>
</dbReference>
<dbReference type="SUPFAM" id="SSF88946">
    <property type="entry name" value="Sigma2 domain of RNA polymerase sigma factors"/>
    <property type="match status" value="1"/>
</dbReference>
<dbReference type="Gene3D" id="2.130.10.10">
    <property type="entry name" value="YVTN repeat-like/Quinoprotein amine dehydrogenase"/>
    <property type="match status" value="1"/>
</dbReference>
<dbReference type="InterPro" id="IPR014284">
    <property type="entry name" value="RNA_pol_sigma-70_dom"/>
</dbReference>
<evidence type="ECO:0000259" key="7">
    <source>
        <dbReference type="Pfam" id="PF04542"/>
    </source>
</evidence>
<dbReference type="InterPro" id="IPR007627">
    <property type="entry name" value="RNA_pol_sigma70_r2"/>
</dbReference>
<evidence type="ECO:0000256" key="3">
    <source>
        <dbReference type="ARBA" id="ARBA00023082"/>
    </source>
</evidence>
<dbReference type="Gene3D" id="1.10.10.10">
    <property type="entry name" value="Winged helix-like DNA-binding domain superfamily/Winged helix DNA-binding domain"/>
    <property type="match status" value="1"/>
</dbReference>
<dbReference type="InterPro" id="IPR013249">
    <property type="entry name" value="RNA_pol_sigma70_r4_t2"/>
</dbReference>
<organism evidence="9 10">
    <name type="scientific">Limnoglobus roseus</name>
    <dbReference type="NCBI Taxonomy" id="2598579"/>
    <lineage>
        <taxon>Bacteria</taxon>
        <taxon>Pseudomonadati</taxon>
        <taxon>Planctomycetota</taxon>
        <taxon>Planctomycetia</taxon>
        <taxon>Gemmatales</taxon>
        <taxon>Gemmataceae</taxon>
        <taxon>Limnoglobus</taxon>
    </lineage>
</organism>
<comment type="similarity">
    <text evidence="1">Belongs to the sigma-70 factor family. ECF subfamily.</text>
</comment>
<keyword evidence="3" id="KW-0731">Sigma factor</keyword>
<dbReference type="AlphaFoldDB" id="A0A5C1A7K8"/>
<evidence type="ECO:0000313" key="10">
    <source>
        <dbReference type="Proteomes" id="UP000324974"/>
    </source>
</evidence>
<reference evidence="10" key="1">
    <citation type="submission" date="2019-08" db="EMBL/GenBank/DDBJ databases">
        <title>Limnoglobus roseus gen. nov., sp. nov., a novel freshwater planctomycete with a giant genome from the family Gemmataceae.</title>
        <authorList>
            <person name="Kulichevskaya I.S."/>
            <person name="Naumoff D.G."/>
            <person name="Miroshnikov K."/>
            <person name="Ivanova A."/>
            <person name="Philippov D.A."/>
            <person name="Hakobyan A."/>
            <person name="Rijpstra I.C."/>
            <person name="Sinninghe Damste J.S."/>
            <person name="Liesack W."/>
            <person name="Dedysh S.N."/>
        </authorList>
    </citation>
    <scope>NUCLEOTIDE SEQUENCE [LARGE SCALE GENOMIC DNA]</scope>
    <source>
        <strain evidence="10">PX52</strain>
    </source>
</reference>